<sequence>MEKASITSAFLLLILGISSFSKVSRVEARILVDGDFECTRDIDCMSIITCSEEANYYCDYNTCECFGSGKQDQPAVGFTFP</sequence>
<comment type="caution">
    <text evidence="2">The sequence shown here is derived from an EMBL/GenBank/DDBJ whole genome shotgun (WGS) entry which is preliminary data.</text>
</comment>
<keyword evidence="1" id="KW-0732">Signal</keyword>
<evidence type="ECO:0000313" key="3">
    <source>
        <dbReference type="Proteomes" id="UP001163823"/>
    </source>
</evidence>
<dbReference type="EMBL" id="JARAOO010000010">
    <property type="protein sequence ID" value="KAJ7954178.1"/>
    <property type="molecule type" value="Genomic_DNA"/>
</dbReference>
<evidence type="ECO:0000256" key="1">
    <source>
        <dbReference type="SAM" id="SignalP"/>
    </source>
</evidence>
<organism evidence="2 3">
    <name type="scientific">Quillaja saponaria</name>
    <name type="common">Soap bark tree</name>
    <dbReference type="NCBI Taxonomy" id="32244"/>
    <lineage>
        <taxon>Eukaryota</taxon>
        <taxon>Viridiplantae</taxon>
        <taxon>Streptophyta</taxon>
        <taxon>Embryophyta</taxon>
        <taxon>Tracheophyta</taxon>
        <taxon>Spermatophyta</taxon>
        <taxon>Magnoliopsida</taxon>
        <taxon>eudicotyledons</taxon>
        <taxon>Gunneridae</taxon>
        <taxon>Pentapetalae</taxon>
        <taxon>rosids</taxon>
        <taxon>fabids</taxon>
        <taxon>Fabales</taxon>
        <taxon>Quillajaceae</taxon>
        <taxon>Quillaja</taxon>
    </lineage>
</organism>
<name>A0AAD7PG02_QUISA</name>
<accession>A0AAD7PG02</accession>
<evidence type="ECO:0000313" key="2">
    <source>
        <dbReference type="EMBL" id="KAJ7954178.1"/>
    </source>
</evidence>
<feature type="signal peptide" evidence="1">
    <location>
        <begin position="1"/>
        <end position="28"/>
    </location>
</feature>
<dbReference type="KEGG" id="qsa:O6P43_025786"/>
<reference evidence="2" key="1">
    <citation type="journal article" date="2023" name="Science">
        <title>Elucidation of the pathway for biosynthesis of saponin adjuvants from the soapbark tree.</title>
        <authorList>
            <person name="Reed J."/>
            <person name="Orme A."/>
            <person name="El-Demerdash A."/>
            <person name="Owen C."/>
            <person name="Martin L.B.B."/>
            <person name="Misra R.C."/>
            <person name="Kikuchi S."/>
            <person name="Rejzek M."/>
            <person name="Martin A.C."/>
            <person name="Harkess A."/>
            <person name="Leebens-Mack J."/>
            <person name="Louveau T."/>
            <person name="Stephenson M.J."/>
            <person name="Osbourn A."/>
        </authorList>
    </citation>
    <scope>NUCLEOTIDE SEQUENCE</scope>
    <source>
        <strain evidence="2">S10</strain>
    </source>
</reference>
<feature type="chain" id="PRO_5041946073" evidence="1">
    <location>
        <begin position="29"/>
        <end position="81"/>
    </location>
</feature>
<proteinExistence type="predicted"/>
<gene>
    <name evidence="2" type="ORF">O6P43_025786</name>
</gene>
<dbReference type="Proteomes" id="UP001163823">
    <property type="component" value="Chromosome 10"/>
</dbReference>
<protein>
    <submittedName>
        <fullName evidence="2">Uncharacterized protein</fullName>
    </submittedName>
</protein>
<dbReference type="AlphaFoldDB" id="A0AAD7PG02"/>
<keyword evidence="3" id="KW-1185">Reference proteome</keyword>